<dbReference type="Pfam" id="PF11385">
    <property type="entry name" value="DUF3189"/>
    <property type="match status" value="1"/>
</dbReference>
<name>R4K607_CLOPA</name>
<dbReference type="InterPro" id="IPR021525">
    <property type="entry name" value="DUF3189"/>
</dbReference>
<organism evidence="1 2">
    <name type="scientific">Clostridium pasteurianum BC1</name>
    <dbReference type="NCBI Taxonomy" id="86416"/>
    <lineage>
        <taxon>Bacteria</taxon>
        <taxon>Bacillati</taxon>
        <taxon>Bacillota</taxon>
        <taxon>Clostridia</taxon>
        <taxon>Eubacteriales</taxon>
        <taxon>Clostridiaceae</taxon>
        <taxon>Clostridium</taxon>
    </lineage>
</organism>
<dbReference type="KEGG" id="cpas:Clopa_3179"/>
<dbReference type="AlphaFoldDB" id="R4K607"/>
<keyword evidence="2" id="KW-1185">Reference proteome</keyword>
<accession>R4K607</accession>
<evidence type="ECO:0000313" key="2">
    <source>
        <dbReference type="Proteomes" id="UP000013523"/>
    </source>
</evidence>
<dbReference type="eggNOG" id="ENOG5032S9W">
    <property type="taxonomic scope" value="Bacteria"/>
</dbReference>
<dbReference type="RefSeq" id="WP_015616281.1">
    <property type="nucleotide sequence ID" value="NC_021182.1"/>
</dbReference>
<dbReference type="PATRIC" id="fig|86416.3.peg.3168"/>
<dbReference type="Proteomes" id="UP000013523">
    <property type="component" value="Chromosome"/>
</dbReference>
<sequence length="154" mass="17175">MIIIYHDVGGAHSTAIAANLHINRLPMDRLPSKKELLDLPTFDKVEKADLGHLLYIGQDEFGAKVYTLGRKYRPDLVIPAVEDMYSALHGDGEGLYIVDTHPTVNLPMKIGGFTSRQLKWVRFGRPIVTYGSIKAYMDIVNIVKAVKNNLKVGN</sequence>
<proteinExistence type="predicted"/>
<dbReference type="EMBL" id="CP003261">
    <property type="protein sequence ID" value="AGK97993.1"/>
    <property type="molecule type" value="Genomic_DNA"/>
</dbReference>
<dbReference type="STRING" id="86416.Clopa_3179"/>
<gene>
    <name evidence="1" type="ORF">Clopa_3179</name>
</gene>
<protein>
    <recommendedName>
        <fullName evidence="3">DUF3189 family protein</fullName>
    </recommendedName>
</protein>
<evidence type="ECO:0000313" key="1">
    <source>
        <dbReference type="EMBL" id="AGK97993.1"/>
    </source>
</evidence>
<dbReference type="HOGENOM" id="CLU_134391_0_0_9"/>
<dbReference type="OrthoDB" id="1680616at2"/>
<reference evidence="1 2" key="1">
    <citation type="submission" date="2012-01" db="EMBL/GenBank/DDBJ databases">
        <title>Complete sequence of chromosome of Clostridium pasteurianum BC1.</title>
        <authorList>
            <consortium name="US DOE Joint Genome Institute"/>
            <person name="Lucas S."/>
            <person name="Han J."/>
            <person name="Lapidus A."/>
            <person name="Cheng J.-F."/>
            <person name="Goodwin L."/>
            <person name="Pitluck S."/>
            <person name="Peters L."/>
            <person name="Mikhailova N."/>
            <person name="Teshima H."/>
            <person name="Detter J.C."/>
            <person name="Han C."/>
            <person name="Tapia R."/>
            <person name="Land M."/>
            <person name="Hauser L."/>
            <person name="Kyrpides N."/>
            <person name="Ivanova N."/>
            <person name="Pagani I."/>
            <person name="Dunn J."/>
            <person name="Taghavi S."/>
            <person name="Francis A."/>
            <person name="van der Lelie D."/>
            <person name="Woyke T."/>
        </authorList>
    </citation>
    <scope>NUCLEOTIDE SEQUENCE [LARGE SCALE GENOMIC DNA]</scope>
    <source>
        <strain evidence="1 2">BC1</strain>
    </source>
</reference>
<evidence type="ECO:0008006" key="3">
    <source>
        <dbReference type="Google" id="ProtNLM"/>
    </source>
</evidence>